<dbReference type="EMBL" id="GADI01007591">
    <property type="protein sequence ID" value="JAA66217.1"/>
    <property type="molecule type" value="mRNA"/>
</dbReference>
<accession>A0A0K8R4Y4</accession>
<name>A0A0K8R4Y4_IXORI</name>
<proteinExistence type="evidence at transcript level"/>
<organism evidence="1">
    <name type="scientific">Ixodes ricinus</name>
    <name type="common">Common tick</name>
    <name type="synonym">Acarus ricinus</name>
    <dbReference type="NCBI Taxonomy" id="34613"/>
    <lineage>
        <taxon>Eukaryota</taxon>
        <taxon>Metazoa</taxon>
        <taxon>Ecdysozoa</taxon>
        <taxon>Arthropoda</taxon>
        <taxon>Chelicerata</taxon>
        <taxon>Arachnida</taxon>
        <taxon>Acari</taxon>
        <taxon>Parasitiformes</taxon>
        <taxon>Ixodida</taxon>
        <taxon>Ixodoidea</taxon>
        <taxon>Ixodidae</taxon>
        <taxon>Ixodinae</taxon>
        <taxon>Ixodes</taxon>
    </lineage>
</organism>
<evidence type="ECO:0000313" key="1">
    <source>
        <dbReference type="EMBL" id="JAA66217.1"/>
    </source>
</evidence>
<reference evidence="1" key="1">
    <citation type="submission" date="2012-12" db="EMBL/GenBank/DDBJ databases">
        <title>Identification and characterization of a phenylalanine ammonia-lyase gene family in Isatis indigotica Fort.</title>
        <authorList>
            <person name="Liu Q."/>
            <person name="Chen J."/>
            <person name="Zhou X."/>
            <person name="Di P."/>
            <person name="Xiao Y."/>
            <person name="Xuan H."/>
            <person name="Zhang L."/>
            <person name="Chen W."/>
        </authorList>
    </citation>
    <scope>NUCLEOTIDE SEQUENCE</scope>
    <source>
        <tissue evidence="1">Salivary gland</tissue>
    </source>
</reference>
<protein>
    <submittedName>
        <fullName evidence="1">Uncharacterized protein</fullName>
    </submittedName>
</protein>
<dbReference type="AlphaFoldDB" id="A0A0K8R4Y4"/>
<sequence>MLLCFFLMHVYEFEYKCVFFGYGNNDVQTSRSMKPESCFLSFLSLPVRLVPSLLIVLQVRSFKSGPAILDVVTVGPLKTFIGRLRVIVTYHVIHGGANHQD</sequence>